<protein>
    <submittedName>
        <fullName evidence="1">Uncharacterized protein</fullName>
    </submittedName>
</protein>
<gene>
    <name evidence="1" type="ORF">QIS99_28060</name>
</gene>
<name>A0ABT6RZZ5_9ACTN</name>
<dbReference type="EMBL" id="JASCIR010000037">
    <property type="protein sequence ID" value="MDI3390017.1"/>
    <property type="molecule type" value="Genomic_DNA"/>
</dbReference>
<comment type="caution">
    <text evidence="1">The sequence shown here is derived from an EMBL/GenBank/DDBJ whole genome shotgun (WGS) entry which is preliminary data.</text>
</comment>
<dbReference type="RefSeq" id="WP_282516496.1">
    <property type="nucleotide sequence ID" value="NZ_JASCIR010000037.1"/>
</dbReference>
<evidence type="ECO:0000313" key="2">
    <source>
        <dbReference type="Proteomes" id="UP001224661"/>
    </source>
</evidence>
<evidence type="ECO:0000313" key="1">
    <source>
        <dbReference type="EMBL" id="MDI3390017.1"/>
    </source>
</evidence>
<sequence length="256" mass="28220">MSTTRDEATAALREWSRPGRRADLLAAAWQAGETNVSALAEAARISRPTVYADLRSRGIDPDHRPKESSDMTTPVVIDGIDGESFENVQDVVERYADEHPEDPNAIKTAIGWSQPIFTAVGRYNGLRTRLAAEERARRERDRTLHLVETRWEALSTAANWLAAHHAYIVAVDEAHAAITAWAREAAPAVEWAGFDGDLDTEMLRVYRERILAAGHPPLAPLDLDVAAEADRLHNKLDQAHARRKALAAETLGLAAN</sequence>
<proteinExistence type="predicted"/>
<dbReference type="Proteomes" id="UP001224661">
    <property type="component" value="Unassembled WGS sequence"/>
</dbReference>
<organism evidence="1 2">
    <name type="scientific">Streptomyces solicavernae</name>
    <dbReference type="NCBI Taxonomy" id="3043614"/>
    <lineage>
        <taxon>Bacteria</taxon>
        <taxon>Bacillati</taxon>
        <taxon>Actinomycetota</taxon>
        <taxon>Actinomycetes</taxon>
        <taxon>Kitasatosporales</taxon>
        <taxon>Streptomycetaceae</taxon>
        <taxon>Streptomyces</taxon>
    </lineage>
</organism>
<reference evidence="1 2" key="1">
    <citation type="submission" date="2023-05" db="EMBL/GenBank/DDBJ databases">
        <title>Draft genome sequence of Streptomyces sp. B-S-A8 isolated from a cave soil in Thailand.</title>
        <authorList>
            <person name="Chamroensaksri N."/>
            <person name="Muangham S."/>
        </authorList>
    </citation>
    <scope>NUCLEOTIDE SEQUENCE [LARGE SCALE GENOMIC DNA]</scope>
    <source>
        <strain evidence="1 2">B-S-A8</strain>
    </source>
</reference>
<accession>A0ABT6RZZ5</accession>
<keyword evidence="2" id="KW-1185">Reference proteome</keyword>